<dbReference type="eggNOG" id="COG3299">
    <property type="taxonomic scope" value="Bacteria"/>
</dbReference>
<reference evidence="5 6" key="1">
    <citation type="journal article" date="2012" name="J. Bacteriol.">
        <title>Draft Genome Sequence of the Purple Photosynthetic Bacterium Phaeospirillum molischianum DSM120, a Particularly Versatile Bacterium.</title>
        <authorList>
            <person name="Duquesne K."/>
            <person name="Prima V."/>
            <person name="Ji B."/>
            <person name="Rouy Z."/>
            <person name="Medigue C."/>
            <person name="Talla E."/>
            <person name="Sturgis J.N."/>
        </authorList>
    </citation>
    <scope>NUCLEOTIDE SEQUENCE [LARGE SCALE GENOMIC DNA]</scope>
    <source>
        <strain evidence="6">DSM120</strain>
    </source>
</reference>
<evidence type="ECO:0000259" key="2">
    <source>
        <dbReference type="Pfam" id="PF04865"/>
    </source>
</evidence>
<dbReference type="AlphaFoldDB" id="H8FV05"/>
<dbReference type="STRING" id="1150626.PHAMO_340066"/>
<evidence type="ECO:0000313" key="5">
    <source>
        <dbReference type="EMBL" id="CCG42193.1"/>
    </source>
</evidence>
<dbReference type="InterPro" id="IPR006949">
    <property type="entry name" value="Barrel_Baseplate_J-like"/>
</dbReference>
<dbReference type="Pfam" id="PF26079">
    <property type="entry name" value="Baseplate_J_C"/>
    <property type="match status" value="1"/>
</dbReference>
<evidence type="ECO:0000259" key="3">
    <source>
        <dbReference type="Pfam" id="PF26078"/>
    </source>
</evidence>
<dbReference type="PANTHER" id="PTHR37829:SF3">
    <property type="entry name" value="PROTEIN JAYE-RELATED"/>
    <property type="match status" value="1"/>
</dbReference>
<gene>
    <name evidence="5" type="ORF">PHAMO_340066</name>
</gene>
<comment type="similarity">
    <text evidence="1">Belongs to the Mu gp47/PBSX XkdT family.</text>
</comment>
<evidence type="ECO:0000259" key="4">
    <source>
        <dbReference type="Pfam" id="PF26079"/>
    </source>
</evidence>
<dbReference type="InterPro" id="IPR052399">
    <property type="entry name" value="Phage_Baseplate_Assmbl_Protein"/>
</dbReference>
<keyword evidence="6" id="KW-1185">Reference proteome</keyword>
<dbReference type="Proteomes" id="UP000004169">
    <property type="component" value="Unassembled WGS sequence"/>
</dbReference>
<dbReference type="PANTHER" id="PTHR37829">
    <property type="entry name" value="PHAGE-LIKE ELEMENT PBSX PROTEIN XKDT"/>
    <property type="match status" value="1"/>
</dbReference>
<feature type="domain" description="Baseplate protein J-like barrel" evidence="2">
    <location>
        <begin position="98"/>
        <end position="171"/>
    </location>
</feature>
<dbReference type="Pfam" id="PF26078">
    <property type="entry name" value="Baseplate_J_M"/>
    <property type="match status" value="1"/>
</dbReference>
<dbReference type="RefSeq" id="WP_002729836.1">
    <property type="nucleotide sequence ID" value="NZ_CAHP01000028.1"/>
</dbReference>
<evidence type="ECO:0000313" key="6">
    <source>
        <dbReference type="Proteomes" id="UP000004169"/>
    </source>
</evidence>
<dbReference type="EMBL" id="CAHP01000028">
    <property type="protein sequence ID" value="CCG42193.1"/>
    <property type="molecule type" value="Genomic_DNA"/>
</dbReference>
<evidence type="ECO:0000256" key="1">
    <source>
        <dbReference type="ARBA" id="ARBA00038087"/>
    </source>
</evidence>
<comment type="caution">
    <text evidence="5">The sequence shown here is derived from an EMBL/GenBank/DDBJ whole genome shotgun (WGS) entry which is preliminary data.</text>
</comment>
<feature type="domain" description="Baseplate J-like central" evidence="3">
    <location>
        <begin position="192"/>
        <end position="267"/>
    </location>
</feature>
<name>H8FV05_MAGML</name>
<organism evidence="5 6">
    <name type="scientific">Magnetospirillum molischianum DSM 120</name>
    <dbReference type="NCBI Taxonomy" id="1150626"/>
    <lineage>
        <taxon>Bacteria</taxon>
        <taxon>Pseudomonadati</taxon>
        <taxon>Pseudomonadota</taxon>
        <taxon>Alphaproteobacteria</taxon>
        <taxon>Rhodospirillales</taxon>
        <taxon>Rhodospirillaceae</taxon>
        <taxon>Magnetospirillum</taxon>
    </lineage>
</organism>
<sequence length="352" mass="36962">MADLGLTRPTLGDLLDRTLADMLARMGEDEVLRRADAVVTARVAGYALHSLYSFALAIGDQILPDSANETALARHAAWWGVPRKGASRATGSVTLQCAIGAQVGRGVVLQRGGVDYVTTSSATATGPSVTVDIEAVTAGIAGNAPAGASLSLVRPLPGVQAKAVSGEISGGTEVEAVEAWRSRLRDRVQTPPHGGCPADYETWAKEVPGVTRAWCYPRLRGAGTVDVTFVMDGRDDIIPTAADVARVQAYIDAPGRKPATADVTVFASISVPINPHIRISPDTPEIRAAINAELSDFLRREAAPANHIRRSRLDEAISTAAGEVWHELAAPAADVILPAGQMSSLGRVTWLT</sequence>
<accession>H8FV05</accession>
<feature type="domain" description="Baseplate J-like C-terminal" evidence="4">
    <location>
        <begin position="273"/>
        <end position="350"/>
    </location>
</feature>
<proteinExistence type="inferred from homology"/>
<dbReference type="InterPro" id="IPR058531">
    <property type="entry name" value="Baseplate_J_M"/>
</dbReference>
<dbReference type="OrthoDB" id="7565172at2"/>
<protein>
    <submittedName>
        <fullName evidence="5">Baseplate J family protein</fullName>
    </submittedName>
</protein>
<dbReference type="Pfam" id="PF04865">
    <property type="entry name" value="Baseplate_J"/>
    <property type="match status" value="1"/>
</dbReference>
<dbReference type="InterPro" id="IPR058530">
    <property type="entry name" value="Baseplate_J-like_C"/>
</dbReference>